<feature type="non-terminal residue" evidence="1">
    <location>
        <position position="1"/>
    </location>
</feature>
<dbReference type="AlphaFoldDB" id="A5KDE9"/>
<gene>
    <name evidence="1" type="ORF">PVX_060190</name>
</gene>
<proteinExistence type="predicted"/>
<comment type="caution">
    <text evidence="1">The sequence shown here is derived from an EMBL/GenBank/DDBJ whole genome shotgun (WGS) entry which is preliminary data.</text>
</comment>
<dbReference type="KEGG" id="pvx:PVX_060190"/>
<keyword evidence="2" id="KW-1185">Reference proteome</keyword>
<reference evidence="1 2" key="1">
    <citation type="journal article" date="2008" name="Nature">
        <title>Comparative genomics of the neglected human malaria parasite Plasmodium vivax.</title>
        <authorList>
            <person name="Carlton J.M."/>
            <person name="Adams J.H."/>
            <person name="Silva J.C."/>
            <person name="Bidwell S.L."/>
            <person name="Lorenzi H."/>
            <person name="Caler E."/>
            <person name="Crabtree J."/>
            <person name="Angiuoli S.V."/>
            <person name="Merino E.F."/>
            <person name="Amedeo P."/>
            <person name="Cheng Q."/>
            <person name="Coulson R.M."/>
            <person name="Crabb B.S."/>
            <person name="Del Portillo H.A."/>
            <person name="Essien K."/>
            <person name="Feldblyum T.V."/>
            <person name="Fernandez-Becerra C."/>
            <person name="Gilson P.R."/>
            <person name="Gueye A.H."/>
            <person name="Guo X."/>
            <person name="Kang'a S."/>
            <person name="Kooij T.W."/>
            <person name="Korsinczky M."/>
            <person name="Meyer E.V."/>
            <person name="Nene V."/>
            <person name="Paulsen I."/>
            <person name="White O."/>
            <person name="Ralph S.A."/>
            <person name="Ren Q."/>
            <person name="Sargeant T.J."/>
            <person name="Salzberg S.L."/>
            <person name="Stoeckert C.J."/>
            <person name="Sullivan S.A."/>
            <person name="Yamamoto M.M."/>
            <person name="Hoffman S.L."/>
            <person name="Wortman J.R."/>
            <person name="Gardner M.J."/>
            <person name="Galinski M.R."/>
            <person name="Barnwell J.W."/>
            <person name="Fraser-Liggett C.M."/>
        </authorList>
    </citation>
    <scope>NUCLEOTIDE SEQUENCE [LARGE SCALE GENOMIC DNA]</scope>
    <source>
        <strain evidence="1 2">Salvador I</strain>
    </source>
</reference>
<accession>A5KDE9</accession>
<dbReference type="InParanoid" id="A5KDE9"/>
<dbReference type="GeneID" id="5471631"/>
<evidence type="ECO:0000313" key="1">
    <source>
        <dbReference type="EMBL" id="EDL42620.1"/>
    </source>
</evidence>
<dbReference type="Proteomes" id="UP000008333">
    <property type="component" value="Unassembled WGS sequence"/>
</dbReference>
<name>A5KDE9_PLAVS</name>
<protein>
    <submittedName>
        <fullName evidence="1">Uncharacterized protein</fullName>
    </submittedName>
</protein>
<dbReference type="EMBL" id="AAKM01000563">
    <property type="protein sequence ID" value="EDL42620.1"/>
    <property type="molecule type" value="Genomic_DNA"/>
</dbReference>
<dbReference type="RefSeq" id="XP_001612413.1">
    <property type="nucleotide sequence ID" value="XM_001612363.1"/>
</dbReference>
<organism evidence="1 2">
    <name type="scientific">Plasmodium vivax (strain Salvador I)</name>
    <dbReference type="NCBI Taxonomy" id="126793"/>
    <lineage>
        <taxon>Eukaryota</taxon>
        <taxon>Sar</taxon>
        <taxon>Alveolata</taxon>
        <taxon>Apicomplexa</taxon>
        <taxon>Aconoidasida</taxon>
        <taxon>Haemosporida</taxon>
        <taxon>Plasmodiidae</taxon>
        <taxon>Plasmodium</taxon>
        <taxon>Plasmodium (Plasmodium)</taxon>
    </lineage>
</organism>
<evidence type="ECO:0000313" key="2">
    <source>
        <dbReference type="Proteomes" id="UP000008333"/>
    </source>
</evidence>
<dbReference type="VEuPathDB" id="PlasmoDB:PVX_060190"/>
<sequence length="84" mass="9282">VEPAPILGVSGGMGALFLLFKLGHSLEEEGELTIKSPVHSMDNFQEDFQDMKSFMMEVLDPVQLIYPIGLNGNNILFLQSISIE</sequence>